<accession>A0ABV4HE95</accession>
<dbReference type="RefSeq" id="WP_370483879.1">
    <property type="nucleotide sequence ID" value="NZ_JBEOQA010000002.1"/>
</dbReference>
<protein>
    <submittedName>
        <fullName evidence="1">Uncharacterized protein</fullName>
    </submittedName>
</protein>
<reference evidence="1 2" key="1">
    <citation type="submission" date="2024-06" db="EMBL/GenBank/DDBJ databases">
        <title>Soil Sphingobacterium thalpophilum.</title>
        <authorList>
            <person name="Yang J."/>
            <person name="Li J."/>
        </authorList>
    </citation>
    <scope>NUCLEOTIDE SEQUENCE [LARGE SCALE GENOMIC DNA]</scope>
    <source>
        <strain evidence="1 2">22g91tb</strain>
    </source>
</reference>
<dbReference type="EMBL" id="JBEOQB010000004">
    <property type="protein sequence ID" value="MEZ0452783.1"/>
    <property type="molecule type" value="Genomic_DNA"/>
</dbReference>
<comment type="caution">
    <text evidence="1">The sequence shown here is derived from an EMBL/GenBank/DDBJ whole genome shotgun (WGS) entry which is preliminary data.</text>
</comment>
<gene>
    <name evidence="1" type="ORF">ABTW24_14395</name>
</gene>
<proteinExistence type="predicted"/>
<dbReference type="Proteomes" id="UP001566204">
    <property type="component" value="Unassembled WGS sequence"/>
</dbReference>
<keyword evidence="2" id="KW-1185">Reference proteome</keyword>
<sequence>MSQHYSWSSGALGYDVVRSGFDYAYAAEFAQVMGLTNAGDRPWGAVGMSVSWDQSVA</sequence>
<evidence type="ECO:0000313" key="1">
    <source>
        <dbReference type="EMBL" id="MEZ0452783.1"/>
    </source>
</evidence>
<name>A0ABV4HE95_9SPHI</name>
<evidence type="ECO:0000313" key="2">
    <source>
        <dbReference type="Proteomes" id="UP001566204"/>
    </source>
</evidence>
<organism evidence="1 2">
    <name type="scientific">Sphingobacterium thalpophilum</name>
    <dbReference type="NCBI Taxonomy" id="259"/>
    <lineage>
        <taxon>Bacteria</taxon>
        <taxon>Pseudomonadati</taxon>
        <taxon>Bacteroidota</taxon>
        <taxon>Sphingobacteriia</taxon>
        <taxon>Sphingobacteriales</taxon>
        <taxon>Sphingobacteriaceae</taxon>
        <taxon>Sphingobacterium</taxon>
    </lineage>
</organism>